<dbReference type="OrthoDB" id="9775724at2"/>
<evidence type="ECO:0000313" key="2">
    <source>
        <dbReference type="Proteomes" id="UP000290253"/>
    </source>
</evidence>
<protein>
    <submittedName>
        <fullName evidence="1">Tyrosine-protein kinase family protein</fullName>
    </submittedName>
</protein>
<proteinExistence type="predicted"/>
<sequence length="245" mass="27719">MSAFALSDRERIEMGLLIRGGPRQKVPLNRQSLDPALVFADVSQSARLQSYLELAEKLEAAEEWKQSHTVFLTSAEPGDGRTSTAFNLGWALASRLAEGAKPVLVAEFELERPAMRRMLGSPRLRYGIDCALRNIASEEESAFTLVNDRLHVSAVRDRMSRRKTQQLLSRAESFLEWAVKEHSWVVVDCPPVHSRRWTKWYREHAKDVLLLARADWTPQVRLRSAAKKLGSALRGVTMNRAAVLE</sequence>
<name>A0A4V1NV97_9BACT</name>
<dbReference type="Gene3D" id="3.40.50.300">
    <property type="entry name" value="P-loop containing nucleotide triphosphate hydrolases"/>
    <property type="match status" value="1"/>
</dbReference>
<gene>
    <name evidence="1" type="ORF">ESZ00_10290</name>
</gene>
<dbReference type="EMBL" id="SDMK01000002">
    <property type="protein sequence ID" value="RXS95010.1"/>
    <property type="molecule type" value="Genomic_DNA"/>
</dbReference>
<dbReference type="GO" id="GO:0016301">
    <property type="term" value="F:kinase activity"/>
    <property type="evidence" value="ECO:0007669"/>
    <property type="project" value="UniProtKB-KW"/>
</dbReference>
<dbReference type="InterPro" id="IPR027417">
    <property type="entry name" value="P-loop_NTPase"/>
</dbReference>
<organism evidence="1 2">
    <name type="scientific">Silvibacterium dinghuense</name>
    <dbReference type="NCBI Taxonomy" id="1560006"/>
    <lineage>
        <taxon>Bacteria</taxon>
        <taxon>Pseudomonadati</taxon>
        <taxon>Acidobacteriota</taxon>
        <taxon>Terriglobia</taxon>
        <taxon>Terriglobales</taxon>
        <taxon>Acidobacteriaceae</taxon>
        <taxon>Silvibacterium</taxon>
    </lineage>
</organism>
<accession>A0A4V1NV97</accession>
<keyword evidence="2" id="KW-1185">Reference proteome</keyword>
<reference evidence="1 2" key="1">
    <citation type="journal article" date="2016" name="Int. J. Syst. Evol. Microbiol.">
        <title>Acidipila dinghuensis sp. nov., an acidobacterium isolated from forest soil.</title>
        <authorList>
            <person name="Jiang Y.W."/>
            <person name="Wang J."/>
            <person name="Chen M.H."/>
            <person name="Lv Y.Y."/>
            <person name="Qiu L.H."/>
        </authorList>
    </citation>
    <scope>NUCLEOTIDE SEQUENCE [LARGE SCALE GENOMIC DNA]</scope>
    <source>
        <strain evidence="1 2">DHOF10</strain>
    </source>
</reference>
<keyword evidence="1" id="KW-0418">Kinase</keyword>
<dbReference type="AlphaFoldDB" id="A0A4V1NV97"/>
<comment type="caution">
    <text evidence="1">The sequence shown here is derived from an EMBL/GenBank/DDBJ whole genome shotgun (WGS) entry which is preliminary data.</text>
</comment>
<evidence type="ECO:0000313" key="1">
    <source>
        <dbReference type="EMBL" id="RXS95010.1"/>
    </source>
</evidence>
<dbReference type="Proteomes" id="UP000290253">
    <property type="component" value="Unassembled WGS sequence"/>
</dbReference>
<keyword evidence="1" id="KW-0808">Transferase</keyword>
<dbReference type="RefSeq" id="WP_129208179.1">
    <property type="nucleotide sequence ID" value="NZ_BMGU01000003.1"/>
</dbReference>
<dbReference type="SUPFAM" id="SSF52540">
    <property type="entry name" value="P-loop containing nucleoside triphosphate hydrolases"/>
    <property type="match status" value="1"/>
</dbReference>